<keyword evidence="3" id="KW-1185">Reference proteome</keyword>
<evidence type="ECO:0000313" key="3">
    <source>
        <dbReference type="Proteomes" id="UP000251075"/>
    </source>
</evidence>
<dbReference type="RefSeq" id="WP_112144402.1">
    <property type="nucleotide sequence ID" value="NZ_PGTO01000006.1"/>
</dbReference>
<dbReference type="OrthoDB" id="9782155at2"/>
<organism evidence="2 3">
    <name type="scientific">Paramagnetospirillum kuznetsovii</name>
    <dbReference type="NCBI Taxonomy" id="2053833"/>
    <lineage>
        <taxon>Bacteria</taxon>
        <taxon>Pseudomonadati</taxon>
        <taxon>Pseudomonadota</taxon>
        <taxon>Alphaproteobacteria</taxon>
        <taxon>Rhodospirillales</taxon>
        <taxon>Magnetospirillaceae</taxon>
        <taxon>Paramagnetospirillum</taxon>
    </lineage>
</organism>
<evidence type="ECO:0000313" key="2">
    <source>
        <dbReference type="EMBL" id="RAU22109.1"/>
    </source>
</evidence>
<dbReference type="Pfam" id="PF08240">
    <property type="entry name" value="ADH_N"/>
    <property type="match status" value="1"/>
</dbReference>
<dbReference type="InterPro" id="IPR036291">
    <property type="entry name" value="NAD(P)-bd_dom_sf"/>
</dbReference>
<dbReference type="InterPro" id="IPR013154">
    <property type="entry name" value="ADH-like_N"/>
</dbReference>
<sequence>MSDFPALMLDEESGKVRASIRRLTESDLPAGDVTVKIDYTTLNYKDGLILNGLGRLVRVYPHIPGIDFAGTVEHSDSALYKPGDKVILTGWRVGETHWGGMAGKARVKSEWLVPLPAALTSRRAMAVGTAGFTAMLAVMALEDHGLQPSNEGEVLVTGAAGGLGSIAIILLSKLGYRVTASTGRASQHDYLRSLGASAIIDRGEIGSAPAKPLLAERWAAVVDSVGGATMANCVASLRMRAALASCGNAGGVEFSGTVLPFLLRGASILGIDSALCPTPRRLEAWKRLTELLPGDLLDSLTTEGKLSDLPELGAKILKGEVRGRMVIDPNK</sequence>
<dbReference type="PANTHER" id="PTHR43677">
    <property type="entry name" value="SHORT-CHAIN DEHYDROGENASE/REDUCTASE"/>
    <property type="match status" value="1"/>
</dbReference>
<dbReference type="InterPro" id="IPR014188">
    <property type="entry name" value="Acrylyl-CoA_reductase_AcuI"/>
</dbReference>
<feature type="domain" description="Enoyl reductase (ER)" evidence="1">
    <location>
        <begin position="15"/>
        <end position="327"/>
    </location>
</feature>
<accession>A0A364NYF2</accession>
<dbReference type="Proteomes" id="UP000251075">
    <property type="component" value="Unassembled WGS sequence"/>
</dbReference>
<evidence type="ECO:0000259" key="1">
    <source>
        <dbReference type="SMART" id="SM00829"/>
    </source>
</evidence>
<reference evidence="2 3" key="1">
    <citation type="submission" date="2017-11" db="EMBL/GenBank/DDBJ databases">
        <title>Draft genome sequence of magnetotactic bacterium Magnetospirillum kuznetsovii LBB-42.</title>
        <authorList>
            <person name="Grouzdev D.S."/>
            <person name="Rysina M.S."/>
            <person name="Baslerov R.V."/>
            <person name="Koziaeva V."/>
        </authorList>
    </citation>
    <scope>NUCLEOTIDE SEQUENCE [LARGE SCALE GENOMIC DNA]</scope>
    <source>
        <strain evidence="2 3">LBB-42</strain>
    </source>
</reference>
<dbReference type="NCBIfam" id="TIGR02823">
    <property type="entry name" value="oxido_YhdH"/>
    <property type="match status" value="1"/>
</dbReference>
<proteinExistence type="predicted"/>
<dbReference type="Gene3D" id="3.90.180.10">
    <property type="entry name" value="Medium-chain alcohol dehydrogenases, catalytic domain"/>
    <property type="match status" value="1"/>
</dbReference>
<dbReference type="GO" id="GO:0043957">
    <property type="term" value="F:acryloyl-CoA reductase (NADPH) activity"/>
    <property type="evidence" value="ECO:0007669"/>
    <property type="project" value="TreeGrafter"/>
</dbReference>
<protein>
    <submittedName>
        <fullName evidence="2">Oxidoreductase</fullName>
    </submittedName>
</protein>
<dbReference type="SUPFAM" id="SSF50129">
    <property type="entry name" value="GroES-like"/>
    <property type="match status" value="1"/>
</dbReference>
<dbReference type="CDD" id="cd08288">
    <property type="entry name" value="MDR_yhdh"/>
    <property type="match status" value="1"/>
</dbReference>
<dbReference type="InterPro" id="IPR020843">
    <property type="entry name" value="ER"/>
</dbReference>
<dbReference type="EMBL" id="PGTO01000006">
    <property type="protein sequence ID" value="RAU22109.1"/>
    <property type="molecule type" value="Genomic_DNA"/>
</dbReference>
<dbReference type="InterPro" id="IPR011032">
    <property type="entry name" value="GroES-like_sf"/>
</dbReference>
<dbReference type="PANTHER" id="PTHR43677:SF1">
    <property type="entry name" value="ACRYLYL-COA REDUCTASE ACUI-RELATED"/>
    <property type="match status" value="1"/>
</dbReference>
<dbReference type="Gene3D" id="3.40.50.720">
    <property type="entry name" value="NAD(P)-binding Rossmann-like Domain"/>
    <property type="match status" value="1"/>
</dbReference>
<gene>
    <name evidence="2" type="ORF">CU669_10560</name>
</gene>
<dbReference type="SUPFAM" id="SSF51735">
    <property type="entry name" value="NAD(P)-binding Rossmann-fold domains"/>
    <property type="match status" value="1"/>
</dbReference>
<dbReference type="InterPro" id="IPR013149">
    <property type="entry name" value="ADH-like_C"/>
</dbReference>
<dbReference type="SMART" id="SM00829">
    <property type="entry name" value="PKS_ER"/>
    <property type="match status" value="1"/>
</dbReference>
<comment type="caution">
    <text evidence="2">The sequence shown here is derived from an EMBL/GenBank/DDBJ whole genome shotgun (WGS) entry which is preliminary data.</text>
</comment>
<dbReference type="Pfam" id="PF00107">
    <property type="entry name" value="ADH_zinc_N"/>
    <property type="match status" value="1"/>
</dbReference>
<dbReference type="AlphaFoldDB" id="A0A364NYF2"/>
<dbReference type="InterPro" id="IPR051397">
    <property type="entry name" value="Zn-ADH-like_protein"/>
</dbReference>
<name>A0A364NYF2_9PROT</name>